<evidence type="ECO:0000313" key="1">
    <source>
        <dbReference type="EMBL" id="EAY73424.1"/>
    </source>
</evidence>
<dbReference type="Proteomes" id="UP000007015">
    <property type="component" value="Chromosome 1"/>
</dbReference>
<reference evidence="1 2" key="1">
    <citation type="journal article" date="2005" name="PLoS Biol.">
        <title>The genomes of Oryza sativa: a history of duplications.</title>
        <authorList>
            <person name="Yu J."/>
            <person name="Wang J."/>
            <person name="Lin W."/>
            <person name="Li S."/>
            <person name="Li H."/>
            <person name="Zhou J."/>
            <person name="Ni P."/>
            <person name="Dong W."/>
            <person name="Hu S."/>
            <person name="Zeng C."/>
            <person name="Zhang J."/>
            <person name="Zhang Y."/>
            <person name="Li R."/>
            <person name="Xu Z."/>
            <person name="Li S."/>
            <person name="Li X."/>
            <person name="Zheng H."/>
            <person name="Cong L."/>
            <person name="Lin L."/>
            <person name="Yin J."/>
            <person name="Geng J."/>
            <person name="Li G."/>
            <person name="Shi J."/>
            <person name="Liu J."/>
            <person name="Lv H."/>
            <person name="Li J."/>
            <person name="Wang J."/>
            <person name="Deng Y."/>
            <person name="Ran L."/>
            <person name="Shi X."/>
            <person name="Wang X."/>
            <person name="Wu Q."/>
            <person name="Li C."/>
            <person name="Ren X."/>
            <person name="Wang J."/>
            <person name="Wang X."/>
            <person name="Li D."/>
            <person name="Liu D."/>
            <person name="Zhang X."/>
            <person name="Ji Z."/>
            <person name="Zhao W."/>
            <person name="Sun Y."/>
            <person name="Zhang Z."/>
            <person name="Bao J."/>
            <person name="Han Y."/>
            <person name="Dong L."/>
            <person name="Ji J."/>
            <person name="Chen P."/>
            <person name="Wu S."/>
            <person name="Liu J."/>
            <person name="Xiao Y."/>
            <person name="Bu D."/>
            <person name="Tan J."/>
            <person name="Yang L."/>
            <person name="Ye C."/>
            <person name="Zhang J."/>
            <person name="Xu J."/>
            <person name="Zhou Y."/>
            <person name="Yu Y."/>
            <person name="Zhang B."/>
            <person name="Zhuang S."/>
            <person name="Wei H."/>
            <person name="Liu B."/>
            <person name="Lei M."/>
            <person name="Yu H."/>
            <person name="Li Y."/>
            <person name="Xu H."/>
            <person name="Wei S."/>
            <person name="He X."/>
            <person name="Fang L."/>
            <person name="Zhang Z."/>
            <person name="Zhang Y."/>
            <person name="Huang X."/>
            <person name="Su Z."/>
            <person name="Tong W."/>
            <person name="Li J."/>
            <person name="Tong Z."/>
            <person name="Li S."/>
            <person name="Ye J."/>
            <person name="Wang L."/>
            <person name="Fang L."/>
            <person name="Lei T."/>
            <person name="Chen C."/>
            <person name="Chen H."/>
            <person name="Xu Z."/>
            <person name="Li H."/>
            <person name="Huang H."/>
            <person name="Zhang F."/>
            <person name="Xu H."/>
            <person name="Li N."/>
            <person name="Zhao C."/>
            <person name="Li S."/>
            <person name="Dong L."/>
            <person name="Huang Y."/>
            <person name="Li L."/>
            <person name="Xi Y."/>
            <person name="Qi Q."/>
            <person name="Li W."/>
            <person name="Zhang B."/>
            <person name="Hu W."/>
            <person name="Zhang Y."/>
            <person name="Tian X."/>
            <person name="Jiao Y."/>
            <person name="Liang X."/>
            <person name="Jin J."/>
            <person name="Gao L."/>
            <person name="Zheng W."/>
            <person name="Hao B."/>
            <person name="Liu S."/>
            <person name="Wang W."/>
            <person name="Yuan L."/>
            <person name="Cao M."/>
            <person name="McDermott J."/>
            <person name="Samudrala R."/>
            <person name="Wang J."/>
            <person name="Wong G.K."/>
            <person name="Yang H."/>
        </authorList>
    </citation>
    <scope>NUCLEOTIDE SEQUENCE [LARGE SCALE GENOMIC DNA]</scope>
    <source>
        <strain evidence="2">cv. 93-11</strain>
    </source>
</reference>
<evidence type="ECO:0000313" key="2">
    <source>
        <dbReference type="Proteomes" id="UP000007015"/>
    </source>
</evidence>
<dbReference type="AlphaFoldDB" id="A2WN78"/>
<sequence>MANININLGRFLDVGQHVYDGSPNHLFHNDLMIPTPQRFLGGLFLSKSRLSEGKENLGPFVFLSFIMILWIHKRKMKICQLWVLHLHLRNNLLIRVQPGMTKRSHHNKMKVGAIGITKQKTSRQLVNLSNILALILPGTPVKKRDGKTILFNPERRQSARLRASSESYLEQDPRMGIGKPRGMSAKKLKELMGVNMCGLSLDEVAKGKLGGDKMEKLPRPAEDDE</sequence>
<organism evidence="1 2">
    <name type="scientific">Oryza sativa subsp. indica</name>
    <name type="common">Rice</name>
    <dbReference type="NCBI Taxonomy" id="39946"/>
    <lineage>
        <taxon>Eukaryota</taxon>
        <taxon>Viridiplantae</taxon>
        <taxon>Streptophyta</taxon>
        <taxon>Embryophyta</taxon>
        <taxon>Tracheophyta</taxon>
        <taxon>Spermatophyta</taxon>
        <taxon>Magnoliopsida</taxon>
        <taxon>Liliopsida</taxon>
        <taxon>Poales</taxon>
        <taxon>Poaceae</taxon>
        <taxon>BOP clade</taxon>
        <taxon>Oryzoideae</taxon>
        <taxon>Oryzeae</taxon>
        <taxon>Oryzinae</taxon>
        <taxon>Oryza</taxon>
        <taxon>Oryza sativa</taxon>
    </lineage>
</organism>
<accession>A2WN78</accession>
<dbReference type="OMA" id="KSIAMVN"/>
<proteinExistence type="predicted"/>
<protein>
    <submittedName>
        <fullName evidence="1">Uncharacterized protein</fullName>
    </submittedName>
</protein>
<gene>
    <name evidence="1" type="ORF">OsI_01304</name>
</gene>
<keyword evidence="2" id="KW-1185">Reference proteome</keyword>
<dbReference type="HOGENOM" id="CLU_1231621_0_0_1"/>
<name>A2WN78_ORYSI</name>
<dbReference type="EMBL" id="CM000126">
    <property type="protein sequence ID" value="EAY73424.1"/>
    <property type="molecule type" value="Genomic_DNA"/>
</dbReference>
<dbReference type="Gramene" id="BGIOSGA003213-TA">
    <property type="protein sequence ID" value="BGIOSGA003213-PA"/>
    <property type="gene ID" value="BGIOSGA003213"/>
</dbReference>